<protein>
    <submittedName>
        <fullName evidence="5">DUF3048 domain-containing protein</fullName>
    </submittedName>
</protein>
<keyword evidence="2" id="KW-0732">Signal</keyword>
<feature type="signal peptide" evidence="2">
    <location>
        <begin position="1"/>
        <end position="24"/>
    </location>
</feature>
<gene>
    <name evidence="5" type="ORF">ACFSUC_09670</name>
</gene>
<proteinExistence type="predicted"/>
<dbReference type="RefSeq" id="WP_379929350.1">
    <property type="nucleotide sequence ID" value="NZ_JBHUMM010000017.1"/>
</dbReference>
<feature type="chain" id="PRO_5047345044" evidence="2">
    <location>
        <begin position="25"/>
        <end position="355"/>
    </location>
</feature>
<evidence type="ECO:0000259" key="3">
    <source>
        <dbReference type="Pfam" id="PF11258"/>
    </source>
</evidence>
<evidence type="ECO:0000256" key="1">
    <source>
        <dbReference type="SAM" id="MobiDB-lite"/>
    </source>
</evidence>
<dbReference type="Pfam" id="PF11258">
    <property type="entry name" value="DUF3048"/>
    <property type="match status" value="1"/>
</dbReference>
<dbReference type="Gene3D" id="3.50.90.10">
    <property type="entry name" value="YerB-like"/>
    <property type="match status" value="1"/>
</dbReference>
<evidence type="ECO:0000259" key="4">
    <source>
        <dbReference type="Pfam" id="PF17479"/>
    </source>
</evidence>
<reference evidence="6" key="1">
    <citation type="journal article" date="2019" name="Int. J. Syst. Evol. Microbiol.">
        <title>The Global Catalogue of Microorganisms (GCM) 10K type strain sequencing project: providing services to taxonomists for standard genome sequencing and annotation.</title>
        <authorList>
            <consortium name="The Broad Institute Genomics Platform"/>
            <consortium name="The Broad Institute Genome Sequencing Center for Infectious Disease"/>
            <person name="Wu L."/>
            <person name="Ma J."/>
        </authorList>
    </citation>
    <scope>NUCLEOTIDE SEQUENCE [LARGE SCALE GENOMIC DNA]</scope>
    <source>
        <strain evidence="6">KCTC 33676</strain>
    </source>
</reference>
<feature type="compositionally biased region" description="Polar residues" evidence="1">
    <location>
        <begin position="34"/>
        <end position="44"/>
    </location>
</feature>
<dbReference type="SUPFAM" id="SSF159774">
    <property type="entry name" value="YerB-like"/>
    <property type="match status" value="1"/>
</dbReference>
<feature type="compositionally biased region" description="Acidic residues" evidence="1">
    <location>
        <begin position="45"/>
        <end position="57"/>
    </location>
</feature>
<dbReference type="Pfam" id="PF17479">
    <property type="entry name" value="DUF3048_C"/>
    <property type="match status" value="1"/>
</dbReference>
<dbReference type="InterPro" id="IPR035328">
    <property type="entry name" value="DUF3048_C"/>
</dbReference>
<feature type="domain" description="DUF3048" evidence="3">
    <location>
        <begin position="69"/>
        <end position="210"/>
    </location>
</feature>
<organism evidence="5 6">
    <name type="scientific">Marinicrinis sediminis</name>
    <dbReference type="NCBI Taxonomy" id="1652465"/>
    <lineage>
        <taxon>Bacteria</taxon>
        <taxon>Bacillati</taxon>
        <taxon>Bacillota</taxon>
        <taxon>Bacilli</taxon>
        <taxon>Bacillales</taxon>
        <taxon>Paenibacillaceae</taxon>
    </lineage>
</organism>
<sequence>MQRKQQWMKRTGSVMLVLSLLVSACGKGEPDSAAQETPNQNQMEVTEENDVQQEPVEEPELVYPYTAPLTGKGLDEELTTRPISIMVENSPAARPQSGLHQADLVYEVLAEGEITRFIATYQSEEAEIIGPVRSIRPYFVELADSLDSVIVHAGWSQEAMNEMVKRGVNHLDAVYGDHPYYWRSQDRRAPHNLYTKTEQILEGAEDRGFRKEWEQVAATYRDAQDTSQGSPATRVNMDYIAGYEVGYTYNEELEVYERIMAGKPHVDRETGTRLKAHNLLIVRAPHRITDQVGRREVDVMGPGEGYMLQQGQMKEITWENRGGMIRAYENGVEVPWIPGKTWIQIVPMASNVVIN</sequence>
<dbReference type="InterPro" id="IPR023158">
    <property type="entry name" value="YerB-like_sf"/>
</dbReference>
<name>A0ABW5R9Z5_9BACL</name>
<keyword evidence="6" id="KW-1185">Reference proteome</keyword>
<evidence type="ECO:0000313" key="6">
    <source>
        <dbReference type="Proteomes" id="UP001597497"/>
    </source>
</evidence>
<dbReference type="PROSITE" id="PS51257">
    <property type="entry name" value="PROKAR_LIPOPROTEIN"/>
    <property type="match status" value="1"/>
</dbReference>
<evidence type="ECO:0000313" key="5">
    <source>
        <dbReference type="EMBL" id="MFD2671875.1"/>
    </source>
</evidence>
<dbReference type="Proteomes" id="UP001597497">
    <property type="component" value="Unassembled WGS sequence"/>
</dbReference>
<accession>A0ABW5R9Z5</accession>
<dbReference type="InterPro" id="IPR021416">
    <property type="entry name" value="DUF3048_N"/>
</dbReference>
<comment type="caution">
    <text evidence="5">The sequence shown here is derived from an EMBL/GenBank/DDBJ whole genome shotgun (WGS) entry which is preliminary data.</text>
</comment>
<feature type="domain" description="DUF3048" evidence="4">
    <location>
        <begin position="236"/>
        <end position="343"/>
    </location>
</feature>
<feature type="region of interest" description="Disordered" evidence="1">
    <location>
        <begin position="27"/>
        <end position="57"/>
    </location>
</feature>
<dbReference type="EMBL" id="JBHUMM010000017">
    <property type="protein sequence ID" value="MFD2671875.1"/>
    <property type="molecule type" value="Genomic_DNA"/>
</dbReference>
<evidence type="ECO:0000256" key="2">
    <source>
        <dbReference type="SAM" id="SignalP"/>
    </source>
</evidence>